<keyword evidence="2" id="KW-1185">Reference proteome</keyword>
<dbReference type="PANTHER" id="PTHR30458:SF0">
    <property type="entry name" value="1,2-PHENYLACETYL-COA EPOXIDASE, SUBUNIT C"/>
    <property type="match status" value="1"/>
</dbReference>
<organism evidence="1 2">
    <name type="scientific">Amycolatopsis cynarae</name>
    <dbReference type="NCBI Taxonomy" id="2995223"/>
    <lineage>
        <taxon>Bacteria</taxon>
        <taxon>Bacillati</taxon>
        <taxon>Actinomycetota</taxon>
        <taxon>Actinomycetes</taxon>
        <taxon>Pseudonocardiales</taxon>
        <taxon>Pseudonocardiaceae</taxon>
        <taxon>Amycolatopsis</taxon>
    </lineage>
</organism>
<dbReference type="SUPFAM" id="SSF47240">
    <property type="entry name" value="Ferritin-like"/>
    <property type="match status" value="1"/>
</dbReference>
<dbReference type="InterPro" id="IPR009078">
    <property type="entry name" value="Ferritin-like_SF"/>
</dbReference>
<gene>
    <name evidence="1" type="primary">boxB</name>
    <name evidence="1" type="ORF">ORV05_36110</name>
</gene>
<dbReference type="InterPro" id="IPR012348">
    <property type="entry name" value="RNR-like"/>
</dbReference>
<dbReference type="NCBIfam" id="TIGR03225">
    <property type="entry name" value="benzo_boxB"/>
    <property type="match status" value="1"/>
</dbReference>
<keyword evidence="1" id="KW-0560">Oxidoreductase</keyword>
<dbReference type="EMBL" id="CP113836">
    <property type="protein sequence ID" value="WAL66203.1"/>
    <property type="molecule type" value="Genomic_DNA"/>
</dbReference>
<dbReference type="RefSeq" id="WP_268756341.1">
    <property type="nucleotide sequence ID" value="NZ_CP113836.1"/>
</dbReference>
<dbReference type="InterPro" id="IPR052703">
    <property type="entry name" value="Aromatic_CoA_ox/epox"/>
</dbReference>
<accession>A0ABY7B600</accession>
<dbReference type="InterPro" id="IPR017635">
    <property type="entry name" value="Benzoyl_CoA_Oase_BoxB"/>
</dbReference>
<dbReference type="Gene3D" id="1.10.620.20">
    <property type="entry name" value="Ribonucleotide Reductase, subunit A"/>
    <property type="match status" value="1"/>
</dbReference>
<evidence type="ECO:0000313" key="2">
    <source>
        <dbReference type="Proteomes" id="UP001163203"/>
    </source>
</evidence>
<proteinExistence type="predicted"/>
<dbReference type="GO" id="GO:0016491">
    <property type="term" value="F:oxidoreductase activity"/>
    <property type="evidence" value="ECO:0007669"/>
    <property type="project" value="UniProtKB-KW"/>
</dbReference>
<reference evidence="1" key="1">
    <citation type="submission" date="2022-11" db="EMBL/GenBank/DDBJ databases">
        <authorList>
            <person name="Mo P."/>
        </authorList>
    </citation>
    <scope>NUCLEOTIDE SEQUENCE</scope>
    <source>
        <strain evidence="1">HUAS 11-8</strain>
    </source>
</reference>
<dbReference type="Proteomes" id="UP001163203">
    <property type="component" value="Chromosome"/>
</dbReference>
<name>A0ABY7B600_9PSEU</name>
<protein>
    <submittedName>
        <fullName evidence="1">Benzoyl-CoA 2,3-epoxidase subunit BoxB</fullName>
        <ecNumber evidence="1">1.14.13.208</ecNumber>
    </submittedName>
</protein>
<dbReference type="EC" id="1.14.13.208" evidence="1"/>
<evidence type="ECO:0000313" key="1">
    <source>
        <dbReference type="EMBL" id="WAL66203.1"/>
    </source>
</evidence>
<sequence>MPEKIDYDSKIPNNVNLAEDRRLQRALEGWQPKFLNWWAEMGPTLETQGVYLRTAVSVGREGWAHFDHVHVPDYRWGIFLAERDPDRRIAFGEHKGEPAWQQVPGEYRADLQRLIVIQGDTEPASVEQQKLLGLTAPSLYDLRNLFQVNVEEGRHLWAMVYLLHAYFGREGREEAEALLHRNSGSPDSPRILGAFNEETADWLAFYMFTYFTDRDGKYQLGTLKESGFDPLSRTCEFMLKEEAHHMFVGTTGVDRVVQRSAELIREHDTTDIGRYGGIPLDLVQRYLNFHYSVSLDLFGSETSTNAANYYTAGLKGRWLESRRKDDHKLTEDSAELRRPRDDGTWETEELQKILLLNLDLRTEYIADCETGVKRWNRILEDAEIPFRFRLPHPAFNRRVGTNSGHHITPDGTIVDEAAWEANRRQWLPTSEDYAFVRSLMRPVYERGKIASWVAPPRQGINGKPFDYEYVYL</sequence>
<dbReference type="PANTHER" id="PTHR30458">
    <property type="entry name" value="PHENYLACETIC ACID DEGRADATION PROTEIN PAA"/>
    <property type="match status" value="1"/>
</dbReference>